<organism evidence="1 2">
    <name type="scientific">Mesorhizobium prunaredense</name>
    <dbReference type="NCBI Taxonomy" id="1631249"/>
    <lineage>
        <taxon>Bacteria</taxon>
        <taxon>Pseudomonadati</taxon>
        <taxon>Pseudomonadota</taxon>
        <taxon>Alphaproteobacteria</taxon>
        <taxon>Hyphomicrobiales</taxon>
        <taxon>Phyllobacteriaceae</taxon>
        <taxon>Mesorhizobium</taxon>
    </lineage>
</organism>
<dbReference type="STRING" id="1631249.BQ8794_60250"/>
<keyword evidence="2" id="KW-1185">Reference proteome</keyword>
<dbReference type="AlphaFoldDB" id="A0A1R3VGC2"/>
<gene>
    <name evidence="1" type="ORF">BQ8794_60250</name>
</gene>
<sequence length="27" mass="3028">MSALRRNGSIPIFGIFAPVRCGKIIFY</sequence>
<dbReference type="Proteomes" id="UP000188388">
    <property type="component" value="Unassembled WGS sequence"/>
</dbReference>
<evidence type="ECO:0000313" key="1">
    <source>
        <dbReference type="EMBL" id="SIT58941.1"/>
    </source>
</evidence>
<name>A0A1R3VGC2_9HYPH</name>
<evidence type="ECO:0000313" key="2">
    <source>
        <dbReference type="Proteomes" id="UP000188388"/>
    </source>
</evidence>
<reference evidence="2" key="1">
    <citation type="submission" date="2017-01" db="EMBL/GenBank/DDBJ databases">
        <authorList>
            <person name="Brunel B."/>
        </authorList>
    </citation>
    <scope>NUCLEOTIDE SEQUENCE [LARGE SCALE GENOMIC DNA]</scope>
</reference>
<proteinExistence type="predicted"/>
<dbReference type="EMBL" id="FTPD01000056">
    <property type="protein sequence ID" value="SIT58941.1"/>
    <property type="molecule type" value="Genomic_DNA"/>
</dbReference>
<protein>
    <submittedName>
        <fullName evidence="1">Uncharacterized protein</fullName>
    </submittedName>
</protein>
<accession>A0A1R3VGC2</accession>